<dbReference type="EMBL" id="CP049266">
    <property type="protein sequence ID" value="QPH92635.1"/>
    <property type="molecule type" value="Genomic_DNA"/>
</dbReference>
<dbReference type="Pfam" id="PF05154">
    <property type="entry name" value="TM2"/>
    <property type="match status" value="1"/>
</dbReference>
<dbReference type="AlphaFoldDB" id="A0A7S9RIV3"/>
<evidence type="ECO:0000313" key="7">
    <source>
        <dbReference type="EMBL" id="QPH92635.1"/>
    </source>
</evidence>
<gene>
    <name evidence="7" type="ORF">CVT01_09080</name>
</gene>
<organism evidence="7 8">
    <name type="scientific">Campylobacter concisus</name>
    <dbReference type="NCBI Taxonomy" id="199"/>
    <lineage>
        <taxon>Bacteria</taxon>
        <taxon>Pseudomonadati</taxon>
        <taxon>Campylobacterota</taxon>
        <taxon>Epsilonproteobacteria</taxon>
        <taxon>Campylobacterales</taxon>
        <taxon>Campylobacteraceae</taxon>
        <taxon>Campylobacter</taxon>
    </lineage>
</organism>
<evidence type="ECO:0000256" key="2">
    <source>
        <dbReference type="ARBA" id="ARBA00022692"/>
    </source>
</evidence>
<comment type="subcellular location">
    <subcellularLocation>
        <location evidence="1">Membrane</location>
        <topology evidence="1">Multi-pass membrane protein</topology>
    </subcellularLocation>
</comment>
<keyword evidence="2 5" id="KW-0812">Transmembrane</keyword>
<name>A0A7S9RIV3_9BACT</name>
<feature type="domain" description="TM2" evidence="6">
    <location>
        <begin position="49"/>
        <end position="88"/>
    </location>
</feature>
<dbReference type="GO" id="GO:0016020">
    <property type="term" value="C:membrane"/>
    <property type="evidence" value="ECO:0007669"/>
    <property type="project" value="UniProtKB-SubCell"/>
</dbReference>
<accession>A0A7S9RIV3</accession>
<feature type="transmembrane region" description="Helical" evidence="5">
    <location>
        <begin position="76"/>
        <end position="93"/>
    </location>
</feature>
<evidence type="ECO:0000256" key="5">
    <source>
        <dbReference type="SAM" id="Phobius"/>
    </source>
</evidence>
<keyword evidence="4 5" id="KW-0472">Membrane</keyword>
<evidence type="ECO:0000256" key="3">
    <source>
        <dbReference type="ARBA" id="ARBA00022989"/>
    </source>
</evidence>
<evidence type="ECO:0000256" key="1">
    <source>
        <dbReference type="ARBA" id="ARBA00004141"/>
    </source>
</evidence>
<dbReference type="InterPro" id="IPR007829">
    <property type="entry name" value="TM2"/>
</dbReference>
<keyword evidence="3 5" id="KW-1133">Transmembrane helix</keyword>
<evidence type="ECO:0000259" key="6">
    <source>
        <dbReference type="Pfam" id="PF05154"/>
    </source>
</evidence>
<reference evidence="7 8" key="1">
    <citation type="journal article" date="2018" name="Emerg. Microbes Infect.">
        <title>Genomic analysis of oral Campylobacter concisus strains identified a potential bacterial molecular marker associated with active Crohn's disease.</title>
        <authorList>
            <person name="Liu F."/>
            <person name="Ma R."/>
            <person name="Tay C.Y.A."/>
            <person name="Octavia S."/>
            <person name="Lan R."/>
            <person name="Chung H.K.L."/>
            <person name="Riordan S.M."/>
            <person name="Grimm M.C."/>
            <person name="Leong R.W."/>
            <person name="Tanaka M.M."/>
            <person name="Connor S."/>
            <person name="Zhang L."/>
        </authorList>
    </citation>
    <scope>NUCLEOTIDE SEQUENCE [LARGE SCALE GENOMIC DNA]</scope>
    <source>
        <strain evidence="7 8">P1CDO3</strain>
    </source>
</reference>
<protein>
    <submittedName>
        <fullName evidence="7">NINE protein</fullName>
    </submittedName>
</protein>
<dbReference type="RefSeq" id="WP_196377350.1">
    <property type="nucleotide sequence ID" value="NZ_CP049266.1"/>
</dbReference>
<proteinExistence type="predicted"/>
<sequence length="134" mass="15570">MQSTQIINKIKKRVFRTNFRELSNLNLLDDHNINKHQNELNANLCNLKKPSYIVLLAFLLGGLGVHRYYVRDFKKILFFLIPAIGYIILYAAIGDSKLDIVPKIIYIASLFDGHFLSKRISKENYETIKTILKD</sequence>
<dbReference type="Proteomes" id="UP000594404">
    <property type="component" value="Chromosome"/>
</dbReference>
<evidence type="ECO:0000256" key="4">
    <source>
        <dbReference type="ARBA" id="ARBA00023136"/>
    </source>
</evidence>
<evidence type="ECO:0000313" key="8">
    <source>
        <dbReference type="Proteomes" id="UP000594404"/>
    </source>
</evidence>